<feature type="domain" description="N-acetyltransferase" evidence="1">
    <location>
        <begin position="13"/>
        <end position="179"/>
    </location>
</feature>
<evidence type="ECO:0000259" key="1">
    <source>
        <dbReference type="PROSITE" id="PS51186"/>
    </source>
</evidence>
<dbReference type="PANTHER" id="PTHR43792:SF1">
    <property type="entry name" value="N-ACETYLTRANSFERASE DOMAIN-CONTAINING PROTEIN"/>
    <property type="match status" value="1"/>
</dbReference>
<organism evidence="2 3">
    <name type="scientific">Virgisporangium ochraceum</name>
    <dbReference type="NCBI Taxonomy" id="65505"/>
    <lineage>
        <taxon>Bacteria</taxon>
        <taxon>Bacillati</taxon>
        <taxon>Actinomycetota</taxon>
        <taxon>Actinomycetes</taxon>
        <taxon>Micromonosporales</taxon>
        <taxon>Micromonosporaceae</taxon>
        <taxon>Virgisporangium</taxon>
    </lineage>
</organism>
<dbReference type="InterPro" id="IPR016181">
    <property type="entry name" value="Acyl_CoA_acyltransferase"/>
</dbReference>
<evidence type="ECO:0000313" key="3">
    <source>
        <dbReference type="Proteomes" id="UP000635606"/>
    </source>
</evidence>
<dbReference type="RefSeq" id="WP_203928518.1">
    <property type="nucleotide sequence ID" value="NZ_BOPH01000043.1"/>
</dbReference>
<name>A0A8J3ZUB3_9ACTN</name>
<keyword evidence="3" id="KW-1185">Reference proteome</keyword>
<sequence length="187" mass="20849">MLRPTYPIRTPRLALRPFTRDDLDAVEAYVSDPDVVRFLYWEVATDRAAARRMLDGKIGHWSLNEPGQSLILAIESGGTLIGEVVLKWLSGEHRQGEVGFVVTPAHQGHGYAAEAARAMLALAFDDLGLHRVIGRCDARNKASASVLERLGMRREAHFVQNEIFKGEWGDEYVYAILADEFARSGRA</sequence>
<protein>
    <submittedName>
        <fullName evidence="2">N-acetyltransferase</fullName>
    </submittedName>
</protein>
<comment type="caution">
    <text evidence="2">The sequence shown here is derived from an EMBL/GenBank/DDBJ whole genome shotgun (WGS) entry which is preliminary data.</text>
</comment>
<dbReference type="GO" id="GO:0016747">
    <property type="term" value="F:acyltransferase activity, transferring groups other than amino-acyl groups"/>
    <property type="evidence" value="ECO:0007669"/>
    <property type="project" value="InterPro"/>
</dbReference>
<dbReference type="InterPro" id="IPR051531">
    <property type="entry name" value="N-acetyltransferase"/>
</dbReference>
<evidence type="ECO:0000313" key="2">
    <source>
        <dbReference type="EMBL" id="GIJ68580.1"/>
    </source>
</evidence>
<dbReference type="EMBL" id="BOPH01000043">
    <property type="protein sequence ID" value="GIJ68580.1"/>
    <property type="molecule type" value="Genomic_DNA"/>
</dbReference>
<dbReference type="InterPro" id="IPR000182">
    <property type="entry name" value="GNAT_dom"/>
</dbReference>
<reference evidence="2" key="1">
    <citation type="submission" date="2021-01" db="EMBL/GenBank/DDBJ databases">
        <title>Whole genome shotgun sequence of Virgisporangium ochraceum NBRC 16418.</title>
        <authorList>
            <person name="Komaki H."/>
            <person name="Tamura T."/>
        </authorList>
    </citation>
    <scope>NUCLEOTIDE SEQUENCE</scope>
    <source>
        <strain evidence="2">NBRC 16418</strain>
    </source>
</reference>
<proteinExistence type="predicted"/>
<dbReference type="Proteomes" id="UP000635606">
    <property type="component" value="Unassembled WGS sequence"/>
</dbReference>
<dbReference type="PANTHER" id="PTHR43792">
    <property type="entry name" value="GNAT FAMILY, PUTATIVE (AFU_ORTHOLOGUE AFUA_3G00765)-RELATED-RELATED"/>
    <property type="match status" value="1"/>
</dbReference>
<dbReference type="AlphaFoldDB" id="A0A8J3ZUB3"/>
<accession>A0A8J3ZUB3</accession>
<dbReference type="SUPFAM" id="SSF55729">
    <property type="entry name" value="Acyl-CoA N-acyltransferases (Nat)"/>
    <property type="match status" value="1"/>
</dbReference>
<dbReference type="PROSITE" id="PS51186">
    <property type="entry name" value="GNAT"/>
    <property type="match status" value="1"/>
</dbReference>
<dbReference type="Gene3D" id="3.40.630.30">
    <property type="match status" value="1"/>
</dbReference>
<gene>
    <name evidence="2" type="ORF">Voc01_034970</name>
</gene>
<dbReference type="Pfam" id="PF13302">
    <property type="entry name" value="Acetyltransf_3"/>
    <property type="match status" value="1"/>
</dbReference>